<name>A0A9N9HGK2_9GLOM</name>
<feature type="non-terminal residue" evidence="1">
    <location>
        <position position="57"/>
    </location>
</feature>
<dbReference type="AlphaFoldDB" id="A0A9N9HGK2"/>
<dbReference type="OrthoDB" id="2415221at2759"/>
<dbReference type="EMBL" id="CAJVPJ010006947">
    <property type="protein sequence ID" value="CAG8672312.1"/>
    <property type="molecule type" value="Genomic_DNA"/>
</dbReference>
<accession>A0A9N9HGK2</accession>
<comment type="caution">
    <text evidence="1">The sequence shown here is derived from an EMBL/GenBank/DDBJ whole genome shotgun (WGS) entry which is preliminary data.</text>
</comment>
<reference evidence="1" key="1">
    <citation type="submission" date="2021-06" db="EMBL/GenBank/DDBJ databases">
        <authorList>
            <person name="Kallberg Y."/>
            <person name="Tangrot J."/>
            <person name="Rosling A."/>
        </authorList>
    </citation>
    <scope>NUCLEOTIDE SEQUENCE</scope>
    <source>
        <strain evidence="1">IA702</strain>
    </source>
</reference>
<evidence type="ECO:0000313" key="1">
    <source>
        <dbReference type="EMBL" id="CAG8672312.1"/>
    </source>
</evidence>
<evidence type="ECO:0000313" key="2">
    <source>
        <dbReference type="Proteomes" id="UP000789572"/>
    </source>
</evidence>
<keyword evidence="2" id="KW-1185">Reference proteome</keyword>
<protein>
    <submittedName>
        <fullName evidence="1">11081_t:CDS:1</fullName>
    </submittedName>
</protein>
<proteinExistence type="predicted"/>
<gene>
    <name evidence="1" type="ORF">POCULU_LOCUS11039</name>
</gene>
<feature type="non-terminal residue" evidence="1">
    <location>
        <position position="1"/>
    </location>
</feature>
<sequence length="57" mass="6349">EVFKRCQQGGNLYIIAFAAYGYKGAWDRSSVATHTMDVLPFAVENTWGIQDVCFTGD</sequence>
<dbReference type="Proteomes" id="UP000789572">
    <property type="component" value="Unassembled WGS sequence"/>
</dbReference>
<organism evidence="1 2">
    <name type="scientific">Paraglomus occultum</name>
    <dbReference type="NCBI Taxonomy" id="144539"/>
    <lineage>
        <taxon>Eukaryota</taxon>
        <taxon>Fungi</taxon>
        <taxon>Fungi incertae sedis</taxon>
        <taxon>Mucoromycota</taxon>
        <taxon>Glomeromycotina</taxon>
        <taxon>Glomeromycetes</taxon>
        <taxon>Paraglomerales</taxon>
        <taxon>Paraglomeraceae</taxon>
        <taxon>Paraglomus</taxon>
    </lineage>
</organism>